<dbReference type="RefSeq" id="WP_058938614.1">
    <property type="nucleotide sequence ID" value="NZ_LLYW01000018.1"/>
</dbReference>
<dbReference type="GeneID" id="41608964"/>
<name>A0A117ITD4_9EURY</name>
<protein>
    <submittedName>
        <fullName evidence="1">Uncharacterized protein</fullName>
    </submittedName>
</protein>
<proteinExistence type="predicted"/>
<accession>A0A117ITD4</accession>
<dbReference type="AlphaFoldDB" id="A0A117ITD4"/>
<reference evidence="1 2" key="1">
    <citation type="submission" date="2015-10" db="EMBL/GenBank/DDBJ databases">
        <title>Draft genome sequence of Thermococcus celericrescens strain DSM 17994.</title>
        <authorList>
            <person name="Hong S.-J."/>
            <person name="Park C.-E."/>
            <person name="Shin J.-H."/>
        </authorList>
    </citation>
    <scope>NUCLEOTIDE SEQUENCE [LARGE SCALE GENOMIC DNA]</scope>
    <source>
        <strain evidence="1 2">DSM 17994</strain>
    </source>
</reference>
<comment type="caution">
    <text evidence="1">The sequence shown here is derived from an EMBL/GenBank/DDBJ whole genome shotgun (WGS) entry which is preliminary data.</text>
</comment>
<gene>
    <name evidence="1" type="ORF">APY94_05155</name>
</gene>
<dbReference type="Proteomes" id="UP000053462">
    <property type="component" value="Unassembled WGS sequence"/>
</dbReference>
<evidence type="ECO:0000313" key="2">
    <source>
        <dbReference type="Proteomes" id="UP000053462"/>
    </source>
</evidence>
<evidence type="ECO:0000313" key="1">
    <source>
        <dbReference type="EMBL" id="KUH33584.1"/>
    </source>
</evidence>
<keyword evidence="2" id="KW-1185">Reference proteome</keyword>
<dbReference type="EMBL" id="LLYW01000018">
    <property type="protein sequence ID" value="KUH33584.1"/>
    <property type="molecule type" value="Genomic_DNA"/>
</dbReference>
<sequence>MVQLPILSIILYGLLFLLPERLPFPLYALFYSIVFTFQAAAVFDGLGVDAHLPGSLELVSWPTPP</sequence>
<organism evidence="1 2">
    <name type="scientific">Thermococcus celericrescens</name>
    <dbReference type="NCBI Taxonomy" id="227598"/>
    <lineage>
        <taxon>Archaea</taxon>
        <taxon>Methanobacteriati</taxon>
        <taxon>Methanobacteriota</taxon>
        <taxon>Thermococci</taxon>
        <taxon>Thermococcales</taxon>
        <taxon>Thermococcaceae</taxon>
        <taxon>Thermococcus</taxon>
    </lineage>
</organism>